<protein>
    <submittedName>
        <fullName evidence="1">Uncharacterized protein</fullName>
    </submittedName>
</protein>
<name>A0A9J6APK8_SOLCO</name>
<keyword evidence="2" id="KW-1185">Reference proteome</keyword>
<dbReference type="EMBL" id="JACXVP010000002">
    <property type="protein sequence ID" value="KAG5626265.1"/>
    <property type="molecule type" value="Genomic_DNA"/>
</dbReference>
<comment type="caution">
    <text evidence="1">The sequence shown here is derived from an EMBL/GenBank/DDBJ whole genome shotgun (WGS) entry which is preliminary data.</text>
</comment>
<evidence type="ECO:0000313" key="2">
    <source>
        <dbReference type="Proteomes" id="UP000824120"/>
    </source>
</evidence>
<dbReference type="Proteomes" id="UP000824120">
    <property type="component" value="Chromosome 2"/>
</dbReference>
<reference evidence="1 2" key="1">
    <citation type="submission" date="2020-09" db="EMBL/GenBank/DDBJ databases">
        <title>De no assembly of potato wild relative species, Solanum commersonii.</title>
        <authorList>
            <person name="Cho K."/>
        </authorList>
    </citation>
    <scope>NUCLEOTIDE SEQUENCE [LARGE SCALE GENOMIC DNA]</scope>
    <source>
        <strain evidence="1">LZ3.2</strain>
        <tissue evidence="1">Leaf</tissue>
    </source>
</reference>
<dbReference type="AlphaFoldDB" id="A0A9J6APK8"/>
<organism evidence="1 2">
    <name type="scientific">Solanum commersonii</name>
    <name type="common">Commerson's wild potato</name>
    <name type="synonym">Commerson's nightshade</name>
    <dbReference type="NCBI Taxonomy" id="4109"/>
    <lineage>
        <taxon>Eukaryota</taxon>
        <taxon>Viridiplantae</taxon>
        <taxon>Streptophyta</taxon>
        <taxon>Embryophyta</taxon>
        <taxon>Tracheophyta</taxon>
        <taxon>Spermatophyta</taxon>
        <taxon>Magnoliopsida</taxon>
        <taxon>eudicotyledons</taxon>
        <taxon>Gunneridae</taxon>
        <taxon>Pentapetalae</taxon>
        <taxon>asterids</taxon>
        <taxon>lamiids</taxon>
        <taxon>Solanales</taxon>
        <taxon>Solanaceae</taxon>
        <taxon>Solanoideae</taxon>
        <taxon>Solaneae</taxon>
        <taxon>Solanum</taxon>
    </lineage>
</organism>
<sequence>MILHVPGRSGNNIAPISIADSREYLELFLSLCGITWVALQIFQLKFSRECWELFQNLCGITWVMPQNVKGIMEGWQQQKNYVPLSRMNLALSYCINMVTAALSNKEVKVRKHLYIRVVFFQVEGSRNRHIDKGSCHK</sequence>
<accession>A0A9J6APK8</accession>
<gene>
    <name evidence="1" type="ORF">H5410_011483</name>
</gene>
<evidence type="ECO:0000313" key="1">
    <source>
        <dbReference type="EMBL" id="KAG5626265.1"/>
    </source>
</evidence>
<proteinExistence type="predicted"/>